<evidence type="ECO:0000256" key="4">
    <source>
        <dbReference type="ARBA" id="ARBA00004239"/>
    </source>
</evidence>
<dbReference type="Pfam" id="PF01915">
    <property type="entry name" value="Glyco_hydro_3_C"/>
    <property type="match status" value="1"/>
</dbReference>
<comment type="catalytic activity">
    <reaction evidence="1 15">
        <text>Hydrolysis of terminal, non-reducing beta-D-glucosyl residues with release of beta-D-glucose.</text>
        <dbReference type="EC" id="3.2.1.21"/>
    </reaction>
</comment>
<feature type="active site" description="Charge relay system" evidence="14">
    <location>
        <position position="1135"/>
    </location>
</feature>
<keyword evidence="20" id="KW-1185">Reference proteome</keyword>
<evidence type="ECO:0000259" key="18">
    <source>
        <dbReference type="PROSITE" id="PS51695"/>
    </source>
</evidence>
<name>A0ABR3FD56_9AGAR</name>
<evidence type="ECO:0000256" key="2">
    <source>
        <dbReference type="ARBA" id="ARBA00001910"/>
    </source>
</evidence>
<dbReference type="InterPro" id="IPR000209">
    <property type="entry name" value="Peptidase_S8/S53_dom"/>
</dbReference>
<keyword evidence="9 14" id="KW-0106">Calcium</keyword>
<comment type="cofactor">
    <cofactor evidence="14">
        <name>Ca(2+)</name>
        <dbReference type="ChEBI" id="CHEBI:29108"/>
    </cofactor>
    <text evidence="14">Binds 1 Ca(2+) ion per subunit.</text>
</comment>
<sequence>MLLCRRRPFIQLLLSAVLASAQRSSGSVSSVSAVTSSGTSVSSTGVSVSFSSASTSVLVASSASASASVLPSSSGSPASTSAGVSQSPIPGLFPATDPLDPPGVEDSETIVPDFSPAWEAALKKASAKVSGFTLQDLVNTATGVEAFGQRQRCVGNTLPISSNGGWPGLCLQDGPLGVRLADRITTFPTGLNTAATFNRSLIRQRGLFMGQEFKDKGVNVALGPMMNMLRVPAAGRNFEGFGADPFLAGETAYETVLGMQQGGVQACSKHFIANEQETSRTTSSSNVDDRTLHEIYAQPFLRAVMAGTASIMCSYNQLNGTYACENNSTLNRMLKEELGFQGFVVSDWGATHSTVLSTTSGLDMDMPGSGGPNNSFFGSTLVSAVQNGSVPMSRVTDLSTRILAAWYFLHQDDPSFPPVNFNGNDQTNEAQNEHIDVQANHKEVVRTIGAASVVLLKNTGGALPLKKPRNLVLIGRDAGPSIVGPNGGPSTSSNTGILGIGGGSGSATFPYLISPYEAIQNHARADHTSISWVLDDFNLAQAVSASARQTAALVFVNTQSSEGSDRGNLTLSDNAEALIQAVAGANSNTMVVIHSIGPVIVDSWIENPNITAVLWAGAAGQETGNAIADVLYGDFNPSGRLPFTIAKQEEDYSARVVSGSGIVQVPYTEGLEIDYRAFDARNITPRFEFGFGLSYTKFEYSNLRISAVNSSSDGDDDLIKNWEAGNPNPFGFGSSTALWLHSPAFEVTFEVKNVGNVAGGEIPQLYIAHPPSAGEPPRVLKGFSDVLLAPGQRKQITIHLSRHSLSIWDNVGQGWKKPEGDFGVVIGASSRDERLNEFSVGLNLAEKSSTPFSPSQSITHGHRSSLPAGWSPDRKRKLQDEDFLPLRFALRQSNAHHISVFLDDVSRPQSRNYGKHWSHEQIISTFAPSNETTAVVLDWLDQNGFNSSRVQLSPSKGWVSVNATVEETETLLKANYYIFTHDTGIQHIACTSYHLPIHVAPHVELVLPSVHFDAIPTKRSRQPFGGLGRPGVFSKHGGDAQMVQNDLNNCHQQITPQCLKALYGMFYIPHFPMYNNSFGIVEYTPQAYLQEDLDIFFRNFSESLVGHSPVLASIDGGYPQRAFQDFTWNGESNLDLEYAMALVSERQPVTLYQVGDVYLGGNDPIQDGIYPDTQVDGGYRGPNDCGIYRPAHVISTSYGYNEADLLPAYASRQCDEYGKLGLMGVTILFSSGDNGVAGDGGYCRTVDGQESQEGTIFTPSFPNGCPYVTSIGATQMNPGASTADPESACRTIAHSGGGFSNYFALPEYQKDDVSTYLRRHNSSFPFPPNVWNSTGTSRAFPDISANGANYVIASNGAFRLAYGTSASTPVVGAMLTMINDARIALGKSPIGFINPAIYSHDFRAAFNDITSGRNPGCGTRGFSTAKGWDPVTGLGTPNFPKLLENWVALP</sequence>
<dbReference type="CDD" id="cd11377">
    <property type="entry name" value="Pro-peptidase_S53"/>
    <property type="match status" value="1"/>
</dbReference>
<comment type="subcellular location">
    <subcellularLocation>
        <location evidence="4">Secreted</location>
        <location evidence="4">Extracellular space</location>
    </subcellularLocation>
</comment>
<evidence type="ECO:0000256" key="3">
    <source>
        <dbReference type="ARBA" id="ARBA00002451"/>
    </source>
</evidence>
<evidence type="ECO:0000256" key="11">
    <source>
        <dbReference type="ARBA" id="ARBA00023277"/>
    </source>
</evidence>
<evidence type="ECO:0000256" key="12">
    <source>
        <dbReference type="ARBA" id="ARBA00023295"/>
    </source>
</evidence>
<dbReference type="Gene3D" id="3.40.50.200">
    <property type="entry name" value="Peptidase S8/S53 domain"/>
    <property type="match status" value="1"/>
</dbReference>
<dbReference type="PROSITE" id="PS51695">
    <property type="entry name" value="SEDOLISIN"/>
    <property type="match status" value="1"/>
</dbReference>
<keyword evidence="14" id="KW-0720">Serine protease</keyword>
<dbReference type="Proteomes" id="UP001465976">
    <property type="component" value="Unassembled WGS sequence"/>
</dbReference>
<dbReference type="Pfam" id="PF00082">
    <property type="entry name" value="Peptidase_S8"/>
    <property type="match status" value="1"/>
</dbReference>
<comment type="function">
    <text evidence="3">Secreted tripeptidyl-peptidase which degrades proteins at acidic pHs and is involved in virulence.</text>
</comment>
<comment type="pathway">
    <text evidence="5 15">Glycan metabolism; cellulose degradation.</text>
</comment>
<dbReference type="InterPro" id="IPR036962">
    <property type="entry name" value="Glyco_hydro_3_N_sf"/>
</dbReference>
<evidence type="ECO:0000313" key="20">
    <source>
        <dbReference type="Proteomes" id="UP001465976"/>
    </source>
</evidence>
<dbReference type="SMART" id="SM01217">
    <property type="entry name" value="Fn3_like"/>
    <property type="match status" value="1"/>
</dbReference>
<keyword evidence="14" id="KW-0645">Protease</keyword>
<dbReference type="InterPro" id="IPR036881">
    <property type="entry name" value="Glyco_hydro_3_C_sf"/>
</dbReference>
<comment type="caution">
    <text evidence="19">The sequence shown here is derived from an EMBL/GenBank/DDBJ whole genome shotgun (WGS) entry which is preliminary data.</text>
</comment>
<evidence type="ECO:0000256" key="16">
    <source>
        <dbReference type="SAM" id="MobiDB-lite"/>
    </source>
</evidence>
<feature type="compositionally biased region" description="Low complexity" evidence="16">
    <location>
        <begin position="69"/>
        <end position="85"/>
    </location>
</feature>
<evidence type="ECO:0000256" key="15">
    <source>
        <dbReference type="RuleBase" id="RU361161"/>
    </source>
</evidence>
<evidence type="ECO:0000256" key="1">
    <source>
        <dbReference type="ARBA" id="ARBA00000448"/>
    </source>
</evidence>
<evidence type="ECO:0000256" key="13">
    <source>
        <dbReference type="ARBA" id="ARBA00023326"/>
    </source>
</evidence>
<feature type="binding site" evidence="14">
    <location>
        <position position="1408"/>
    </location>
    <ligand>
        <name>Ca(2+)</name>
        <dbReference type="ChEBI" id="CHEBI:29108"/>
    </ligand>
</feature>
<keyword evidence="11 15" id="KW-0119">Carbohydrate metabolism</keyword>
<organism evidence="19 20">
    <name type="scientific">Marasmius crinis-equi</name>
    <dbReference type="NCBI Taxonomy" id="585013"/>
    <lineage>
        <taxon>Eukaryota</taxon>
        <taxon>Fungi</taxon>
        <taxon>Dikarya</taxon>
        <taxon>Basidiomycota</taxon>
        <taxon>Agaricomycotina</taxon>
        <taxon>Agaricomycetes</taxon>
        <taxon>Agaricomycetidae</taxon>
        <taxon>Agaricales</taxon>
        <taxon>Marasmiineae</taxon>
        <taxon>Marasmiaceae</taxon>
        <taxon>Marasmius</taxon>
    </lineage>
</organism>
<dbReference type="InterPro" id="IPR019800">
    <property type="entry name" value="Glyco_hydro_3_AS"/>
</dbReference>
<evidence type="ECO:0000256" key="14">
    <source>
        <dbReference type="PROSITE-ProRule" id="PRU01032"/>
    </source>
</evidence>
<feature type="binding site" evidence="14">
    <location>
        <position position="1409"/>
    </location>
    <ligand>
        <name>Ca(2+)</name>
        <dbReference type="ChEBI" id="CHEBI:29108"/>
    </ligand>
</feature>
<dbReference type="InterPro" id="IPR001764">
    <property type="entry name" value="Glyco_hydro_3_N"/>
</dbReference>
<keyword evidence="13 15" id="KW-0624">Polysaccharide degradation</keyword>
<dbReference type="Pfam" id="PF09286">
    <property type="entry name" value="Pro-kuma_activ"/>
    <property type="match status" value="1"/>
</dbReference>
<feature type="domain" description="Peptidase S53" evidence="18">
    <location>
        <begin position="1053"/>
        <end position="1449"/>
    </location>
</feature>
<dbReference type="InterPro" id="IPR030400">
    <property type="entry name" value="Sedolisin_dom"/>
</dbReference>
<comment type="catalytic activity">
    <reaction evidence="2">
        <text>Release of an N-terminal tripeptide from a polypeptide.</text>
        <dbReference type="EC" id="3.4.14.10"/>
    </reaction>
</comment>
<dbReference type="InterPro" id="IPR013783">
    <property type="entry name" value="Ig-like_fold"/>
</dbReference>
<dbReference type="SUPFAM" id="SSF54897">
    <property type="entry name" value="Protease propeptides/inhibitors"/>
    <property type="match status" value="1"/>
</dbReference>
<dbReference type="SUPFAM" id="SSF52279">
    <property type="entry name" value="Beta-D-glucan exohydrolase, C-terminal domain"/>
    <property type="match status" value="1"/>
</dbReference>
<keyword evidence="12 15" id="KW-0326">Glycosidase</keyword>
<dbReference type="PANTHER" id="PTHR42715">
    <property type="entry name" value="BETA-GLUCOSIDASE"/>
    <property type="match status" value="1"/>
</dbReference>
<reference evidence="19 20" key="1">
    <citation type="submission" date="2024-02" db="EMBL/GenBank/DDBJ databases">
        <title>A draft genome for the cacao thread blight pathogen Marasmius crinis-equi.</title>
        <authorList>
            <person name="Cohen S.P."/>
            <person name="Baruah I.K."/>
            <person name="Amoako-Attah I."/>
            <person name="Bukari Y."/>
            <person name="Meinhardt L.W."/>
            <person name="Bailey B.A."/>
        </authorList>
    </citation>
    <scope>NUCLEOTIDE SEQUENCE [LARGE SCALE GENOMIC DNA]</scope>
    <source>
        <strain evidence="19 20">GH-76</strain>
    </source>
</reference>
<dbReference type="Gene3D" id="3.20.20.300">
    <property type="entry name" value="Glycoside hydrolase, family 3, N-terminal domain"/>
    <property type="match status" value="1"/>
</dbReference>
<dbReference type="InterPro" id="IPR015366">
    <property type="entry name" value="S53_propep"/>
</dbReference>
<proteinExistence type="inferred from homology"/>
<dbReference type="CDD" id="cd04056">
    <property type="entry name" value="Peptidases_S53"/>
    <property type="match status" value="1"/>
</dbReference>
<feature type="compositionally biased region" description="Polar residues" evidence="16">
    <location>
        <begin position="850"/>
        <end position="859"/>
    </location>
</feature>
<protein>
    <recommendedName>
        <fullName evidence="15">beta-glucosidase</fullName>
        <ecNumber evidence="15">3.2.1.21</ecNumber>
    </recommendedName>
</protein>
<feature type="active site" description="Charge relay system" evidence="14">
    <location>
        <position position="1131"/>
    </location>
</feature>
<dbReference type="InterPro" id="IPR036852">
    <property type="entry name" value="Peptidase_S8/S53_dom_sf"/>
</dbReference>
<dbReference type="Pfam" id="PF00933">
    <property type="entry name" value="Glyco_hydro_3"/>
    <property type="match status" value="1"/>
</dbReference>
<dbReference type="InterPro" id="IPR050288">
    <property type="entry name" value="Cellulose_deg_GH3"/>
</dbReference>
<feature type="signal peptide" evidence="17">
    <location>
        <begin position="1"/>
        <end position="26"/>
    </location>
</feature>
<evidence type="ECO:0000256" key="5">
    <source>
        <dbReference type="ARBA" id="ARBA00004987"/>
    </source>
</evidence>
<evidence type="ECO:0000313" key="19">
    <source>
        <dbReference type="EMBL" id="KAL0573252.1"/>
    </source>
</evidence>
<dbReference type="EMBL" id="JBAHYK010000524">
    <property type="protein sequence ID" value="KAL0573252.1"/>
    <property type="molecule type" value="Genomic_DNA"/>
</dbReference>
<gene>
    <name evidence="19" type="ORF">V5O48_008699</name>
</gene>
<feature type="chain" id="PRO_5046853717" description="beta-glucosidase" evidence="17">
    <location>
        <begin position="27"/>
        <end position="1450"/>
    </location>
</feature>
<dbReference type="InterPro" id="IPR002772">
    <property type="entry name" value="Glyco_hydro_3_C"/>
</dbReference>
<dbReference type="PANTHER" id="PTHR42715:SF2">
    <property type="entry name" value="BETA-GLUCOSIDASE F-RELATED"/>
    <property type="match status" value="1"/>
</dbReference>
<feature type="binding site" evidence="14">
    <location>
        <position position="1427"/>
    </location>
    <ligand>
        <name>Ca(2+)</name>
        <dbReference type="ChEBI" id="CHEBI:29108"/>
    </ligand>
</feature>
<dbReference type="EC" id="3.2.1.21" evidence="15"/>
<keyword evidence="17" id="KW-0732">Signal</keyword>
<dbReference type="InterPro" id="IPR017853">
    <property type="entry name" value="GH"/>
</dbReference>
<dbReference type="Pfam" id="PF14310">
    <property type="entry name" value="Fn3-like"/>
    <property type="match status" value="1"/>
</dbReference>
<dbReference type="InterPro" id="IPR026891">
    <property type="entry name" value="Fn3-like"/>
</dbReference>
<keyword evidence="10" id="KW-0136">Cellulose degradation</keyword>
<dbReference type="Gene3D" id="3.40.50.1700">
    <property type="entry name" value="Glycoside hydrolase family 3 C-terminal domain"/>
    <property type="match status" value="1"/>
</dbReference>
<comment type="similarity">
    <text evidence="6 15">Belongs to the glycosyl hydrolase 3 family.</text>
</comment>
<feature type="region of interest" description="Disordered" evidence="16">
    <location>
        <begin position="69"/>
        <end position="100"/>
    </location>
</feature>
<keyword evidence="7 14" id="KW-0479">Metal-binding</keyword>
<evidence type="ECO:0000256" key="8">
    <source>
        <dbReference type="ARBA" id="ARBA00022801"/>
    </source>
</evidence>
<dbReference type="PRINTS" id="PR00133">
    <property type="entry name" value="GLHYDRLASE3"/>
</dbReference>
<accession>A0ABR3FD56</accession>
<evidence type="ECO:0000256" key="9">
    <source>
        <dbReference type="ARBA" id="ARBA00022837"/>
    </source>
</evidence>
<evidence type="ECO:0000256" key="17">
    <source>
        <dbReference type="SAM" id="SignalP"/>
    </source>
</evidence>
<evidence type="ECO:0000256" key="7">
    <source>
        <dbReference type="ARBA" id="ARBA00022723"/>
    </source>
</evidence>
<dbReference type="SUPFAM" id="SSF51445">
    <property type="entry name" value="(Trans)glycosidases"/>
    <property type="match status" value="1"/>
</dbReference>
<evidence type="ECO:0000256" key="10">
    <source>
        <dbReference type="ARBA" id="ARBA00023001"/>
    </source>
</evidence>
<dbReference type="PROSITE" id="PS00775">
    <property type="entry name" value="GLYCOSYL_HYDROL_F3"/>
    <property type="match status" value="1"/>
</dbReference>
<feature type="binding site" evidence="14">
    <location>
        <position position="1429"/>
    </location>
    <ligand>
        <name>Ca(2+)</name>
        <dbReference type="ChEBI" id="CHEBI:29108"/>
    </ligand>
</feature>
<keyword evidence="8 14" id="KW-0378">Hydrolase</keyword>
<evidence type="ECO:0000256" key="6">
    <source>
        <dbReference type="ARBA" id="ARBA00005336"/>
    </source>
</evidence>
<feature type="region of interest" description="Disordered" evidence="16">
    <location>
        <begin position="850"/>
        <end position="874"/>
    </location>
</feature>
<dbReference type="SMART" id="SM00944">
    <property type="entry name" value="Pro-kuma_activ"/>
    <property type="match status" value="1"/>
</dbReference>
<dbReference type="Gene3D" id="2.60.40.10">
    <property type="entry name" value="Immunoglobulins"/>
    <property type="match status" value="1"/>
</dbReference>
<feature type="active site" description="Charge relay system" evidence="14">
    <location>
        <position position="1365"/>
    </location>
</feature>
<dbReference type="SUPFAM" id="SSF52743">
    <property type="entry name" value="Subtilisin-like"/>
    <property type="match status" value="1"/>
</dbReference>